<dbReference type="InterPro" id="IPR036412">
    <property type="entry name" value="HAD-like_sf"/>
</dbReference>
<reference evidence="1 2" key="1">
    <citation type="submission" date="2013-02" db="EMBL/GenBank/DDBJ databases">
        <title>The Genome Sequence of Lactobacillus catenaformis F0143.</title>
        <authorList>
            <consortium name="The Broad Institute Genome Sequencing Platform"/>
            <person name="Earl A."/>
            <person name="Ward D."/>
            <person name="Feldgarden M."/>
            <person name="Gevers D."/>
            <person name="Izard J."/>
            <person name="Blanton J.M."/>
            <person name="Mathney J."/>
            <person name="Dewhirst F.E."/>
            <person name="Young S.K."/>
            <person name="Zeng Q."/>
            <person name="Gargeya S."/>
            <person name="Fitzgerald M."/>
            <person name="Haas B."/>
            <person name="Abouelleil A."/>
            <person name="Alvarado L."/>
            <person name="Arachchi H.M."/>
            <person name="Berlin A."/>
            <person name="Chapman S.B."/>
            <person name="Gearin G."/>
            <person name="Goldberg J."/>
            <person name="Griggs A."/>
            <person name="Gujja S."/>
            <person name="Hansen M."/>
            <person name="Heiman D."/>
            <person name="Howarth C."/>
            <person name="Larimer J."/>
            <person name="Lui A."/>
            <person name="MacDonald P.J.P."/>
            <person name="McCowen C."/>
            <person name="Montmayeur A."/>
            <person name="Murphy C."/>
            <person name="Neiman D."/>
            <person name="Pearson M."/>
            <person name="Priest M."/>
            <person name="Roberts A."/>
            <person name="Saif S."/>
            <person name="Shea T."/>
            <person name="Sisk P."/>
            <person name="Stolte C."/>
            <person name="Sykes S."/>
            <person name="Wortman J."/>
            <person name="Nusbaum C."/>
            <person name="Birren B."/>
        </authorList>
    </citation>
    <scope>NUCLEOTIDE SEQUENCE [LARGE SCALE GENOMIC DNA]</scope>
    <source>
        <strain evidence="1 2">OT 569</strain>
    </source>
</reference>
<evidence type="ECO:0000313" key="1">
    <source>
        <dbReference type="EMBL" id="EMD17317.1"/>
    </source>
</evidence>
<proteinExistence type="predicted"/>
<sequence>MLHLSTKICLKESVWLLPVISGWIIRKKQLSITPDECIAFDDAVNDKTLLKNVKYSYAMKNADKNIKKIALRETDDNNHDGVLKIISLLPDIILIIKKAHHYQE</sequence>
<dbReference type="AlphaFoldDB" id="M2PAC1"/>
<protein>
    <submittedName>
        <fullName evidence="1">Uncharacterized protein</fullName>
    </submittedName>
</protein>
<dbReference type="InterPro" id="IPR023214">
    <property type="entry name" value="HAD_sf"/>
</dbReference>
<dbReference type="PANTHER" id="PTHR10000">
    <property type="entry name" value="PHOSPHOSERINE PHOSPHATASE"/>
    <property type="match status" value="1"/>
</dbReference>
<accession>M2PAC1</accession>
<dbReference type="eggNOG" id="COG0561">
    <property type="taxonomic scope" value="Bacteria"/>
</dbReference>
<dbReference type="GO" id="GO:0000287">
    <property type="term" value="F:magnesium ion binding"/>
    <property type="evidence" value="ECO:0007669"/>
    <property type="project" value="TreeGrafter"/>
</dbReference>
<gene>
    <name evidence="1" type="ORF">HMPREF9943_00470</name>
</gene>
<dbReference type="Gene3D" id="3.40.50.1000">
    <property type="entry name" value="HAD superfamily/HAD-like"/>
    <property type="match status" value="1"/>
</dbReference>
<evidence type="ECO:0000313" key="2">
    <source>
        <dbReference type="Proteomes" id="UP000011758"/>
    </source>
</evidence>
<organism evidence="1 2">
    <name type="scientific">Eggerthia catenaformis OT 569 = DSM 20559</name>
    <dbReference type="NCBI Taxonomy" id="999415"/>
    <lineage>
        <taxon>Bacteria</taxon>
        <taxon>Bacillati</taxon>
        <taxon>Bacillota</taxon>
        <taxon>Erysipelotrichia</taxon>
        <taxon>Erysipelotrichales</taxon>
        <taxon>Coprobacillaceae</taxon>
        <taxon>Eggerthia</taxon>
    </lineage>
</organism>
<keyword evidence="2" id="KW-1185">Reference proteome</keyword>
<dbReference type="Pfam" id="PF08282">
    <property type="entry name" value="Hydrolase_3"/>
    <property type="match status" value="1"/>
</dbReference>
<dbReference type="GO" id="GO:0005829">
    <property type="term" value="C:cytosol"/>
    <property type="evidence" value="ECO:0007669"/>
    <property type="project" value="TreeGrafter"/>
</dbReference>
<dbReference type="BioCyc" id="ECAT999415-HMP:GTTI-480-MONOMER"/>
<name>M2PAC1_9FIRM</name>
<dbReference type="SUPFAM" id="SSF56784">
    <property type="entry name" value="HAD-like"/>
    <property type="match status" value="1"/>
</dbReference>
<dbReference type="OrthoDB" id="9814970at2"/>
<dbReference type="EMBL" id="AGEJ01000008">
    <property type="protein sequence ID" value="EMD17317.1"/>
    <property type="molecule type" value="Genomic_DNA"/>
</dbReference>
<dbReference type="STRING" id="999415.HMPREF9943_00470"/>
<dbReference type="PANTHER" id="PTHR10000:SF53">
    <property type="entry name" value="5-AMINO-6-(5-PHOSPHO-D-RIBITYLAMINO)URACIL PHOSPHATASE YBJI-RELATED"/>
    <property type="match status" value="1"/>
</dbReference>
<comment type="caution">
    <text evidence="1">The sequence shown here is derived from an EMBL/GenBank/DDBJ whole genome shotgun (WGS) entry which is preliminary data.</text>
</comment>
<dbReference type="GO" id="GO:0016791">
    <property type="term" value="F:phosphatase activity"/>
    <property type="evidence" value="ECO:0007669"/>
    <property type="project" value="TreeGrafter"/>
</dbReference>
<dbReference type="Proteomes" id="UP000011758">
    <property type="component" value="Unassembled WGS sequence"/>
</dbReference>